<reference evidence="2 3" key="1">
    <citation type="submission" date="2017-11" db="EMBL/GenBank/DDBJ databases">
        <title>Genomic Encyclopedia of Archaeal and Bacterial Type Strains, Phase II (KMG-II): From Individual Species to Whole Genera.</title>
        <authorList>
            <person name="Goeker M."/>
        </authorList>
    </citation>
    <scope>NUCLEOTIDE SEQUENCE [LARGE SCALE GENOMIC DNA]</scope>
    <source>
        <strain evidence="2 3">DSM 27393</strain>
    </source>
</reference>
<dbReference type="AlphaFoldDB" id="A0A2M9CGQ5"/>
<feature type="region of interest" description="Disordered" evidence="1">
    <location>
        <begin position="84"/>
        <end position="104"/>
    </location>
</feature>
<dbReference type="Proteomes" id="UP000228758">
    <property type="component" value="Unassembled WGS sequence"/>
</dbReference>
<sequence>MTDGTDKPRRAARPRPEPPPVEVLVEEGMLIAGSALRLAIKNLIIVAAFREGDAASAPVLRLAVRDRLLELARERQVEAARLERAREGARGRRGPARSQDDYREEDAPTLILRAEVNRLMARRLRQCADDDEYLDAQLTVARRAALDDILRSKLPAVAPVDDDEHGRRERMAAVRRDVERLHRERRRRPLAVLRGRLRHLLRRRTRR</sequence>
<accession>A0A2M9CGQ5</accession>
<dbReference type="RefSeq" id="WP_100363405.1">
    <property type="nucleotide sequence ID" value="NZ_PGFF01000001.1"/>
</dbReference>
<name>A0A2M9CGQ5_9MICO</name>
<keyword evidence="3" id="KW-1185">Reference proteome</keyword>
<protein>
    <recommendedName>
        <fullName evidence="4">Asparagine synthase</fullName>
    </recommendedName>
</protein>
<organism evidence="2 3">
    <name type="scientific">Diaminobutyricimonas aerilata</name>
    <dbReference type="NCBI Taxonomy" id="1162967"/>
    <lineage>
        <taxon>Bacteria</taxon>
        <taxon>Bacillati</taxon>
        <taxon>Actinomycetota</taxon>
        <taxon>Actinomycetes</taxon>
        <taxon>Micrococcales</taxon>
        <taxon>Microbacteriaceae</taxon>
        <taxon>Diaminobutyricimonas</taxon>
    </lineage>
</organism>
<evidence type="ECO:0000313" key="2">
    <source>
        <dbReference type="EMBL" id="PJJ71058.1"/>
    </source>
</evidence>
<evidence type="ECO:0008006" key="4">
    <source>
        <dbReference type="Google" id="ProtNLM"/>
    </source>
</evidence>
<gene>
    <name evidence="2" type="ORF">CLV46_0595</name>
</gene>
<proteinExistence type="predicted"/>
<evidence type="ECO:0000313" key="3">
    <source>
        <dbReference type="Proteomes" id="UP000228758"/>
    </source>
</evidence>
<evidence type="ECO:0000256" key="1">
    <source>
        <dbReference type="SAM" id="MobiDB-lite"/>
    </source>
</evidence>
<dbReference type="EMBL" id="PGFF01000001">
    <property type="protein sequence ID" value="PJJ71058.1"/>
    <property type="molecule type" value="Genomic_DNA"/>
</dbReference>
<feature type="region of interest" description="Disordered" evidence="1">
    <location>
        <begin position="1"/>
        <end position="20"/>
    </location>
</feature>
<comment type="caution">
    <text evidence="2">The sequence shown here is derived from an EMBL/GenBank/DDBJ whole genome shotgun (WGS) entry which is preliminary data.</text>
</comment>